<evidence type="ECO:0000313" key="2">
    <source>
        <dbReference type="Proteomes" id="UP000249524"/>
    </source>
</evidence>
<dbReference type="AlphaFoldDB" id="A0A328BN99"/>
<dbReference type="EMBL" id="QFYS01000001">
    <property type="protein sequence ID" value="RAK68830.1"/>
    <property type="molecule type" value="Genomic_DNA"/>
</dbReference>
<dbReference type="RefSeq" id="WP_111274322.1">
    <property type="nucleotide sequence ID" value="NZ_QFYS01000001.1"/>
</dbReference>
<dbReference type="Proteomes" id="UP000249524">
    <property type="component" value="Unassembled WGS sequence"/>
</dbReference>
<protein>
    <submittedName>
        <fullName evidence="1">Uncharacterized protein</fullName>
    </submittedName>
</protein>
<evidence type="ECO:0000313" key="1">
    <source>
        <dbReference type="EMBL" id="RAK68830.1"/>
    </source>
</evidence>
<organism evidence="1 2">
    <name type="scientific">Phenylobacterium kunshanense</name>
    <dbReference type="NCBI Taxonomy" id="1445034"/>
    <lineage>
        <taxon>Bacteria</taxon>
        <taxon>Pseudomonadati</taxon>
        <taxon>Pseudomonadota</taxon>
        <taxon>Alphaproteobacteria</taxon>
        <taxon>Caulobacterales</taxon>
        <taxon>Caulobacteraceae</taxon>
        <taxon>Phenylobacterium</taxon>
    </lineage>
</organism>
<comment type="caution">
    <text evidence="1">The sequence shown here is derived from an EMBL/GenBank/DDBJ whole genome shotgun (WGS) entry which is preliminary data.</text>
</comment>
<reference evidence="1 2" key="1">
    <citation type="submission" date="2018-05" db="EMBL/GenBank/DDBJ databases">
        <authorList>
            <person name="Lanie J.A."/>
            <person name="Ng W.-L."/>
            <person name="Kazmierczak K.M."/>
            <person name="Andrzejewski T.M."/>
            <person name="Davidsen T.M."/>
            <person name="Wayne K.J."/>
            <person name="Tettelin H."/>
            <person name="Glass J.I."/>
            <person name="Rusch D."/>
            <person name="Podicherti R."/>
            <person name="Tsui H.-C.T."/>
            <person name="Winkler M.E."/>
        </authorList>
    </citation>
    <scope>NUCLEOTIDE SEQUENCE [LARGE SCALE GENOMIC DNA]</scope>
    <source>
        <strain evidence="1 2">BUT-10</strain>
    </source>
</reference>
<gene>
    <name evidence="1" type="ORF">DJ019_02105</name>
</gene>
<name>A0A328BN99_9CAUL</name>
<sequence>MSFAFKPPGGDWIEISEAGTLLPGGGENGEDVRLSQAFVLSLSAPQRLARGFYEVGETAAPEGAVGWTIGDDDGLPVRVWTVPE</sequence>
<proteinExistence type="predicted"/>
<accession>A0A328BN99</accession>
<keyword evidence="2" id="KW-1185">Reference proteome</keyword>